<reference evidence="6" key="1">
    <citation type="submission" date="2025-05" db="UniProtKB">
        <authorList>
            <consortium name="RefSeq"/>
        </authorList>
    </citation>
    <scope>NUCLEOTIDE SEQUENCE [LARGE SCALE GENOMIC DNA]</scope>
</reference>
<dbReference type="InterPro" id="IPR016187">
    <property type="entry name" value="CTDL_fold"/>
</dbReference>
<evidence type="ECO:0000256" key="4">
    <source>
        <dbReference type="ARBA" id="ARBA00022734"/>
    </source>
</evidence>
<dbReference type="InterPro" id="IPR016186">
    <property type="entry name" value="C-type_lectin-like/link_sf"/>
</dbReference>
<dbReference type="GeneID" id="110091632"/>
<dbReference type="SUPFAM" id="SSF56436">
    <property type="entry name" value="C-type lectin-like"/>
    <property type="match status" value="1"/>
</dbReference>
<dbReference type="RefSeq" id="XP_072843146.1">
    <property type="nucleotide sequence ID" value="XM_072987045.1"/>
</dbReference>
<evidence type="ECO:0000313" key="7">
    <source>
        <dbReference type="RefSeq" id="XP_072843146.1"/>
    </source>
</evidence>
<name>A0ABM5FCL3_9SAUR</name>
<dbReference type="InterPro" id="IPR050828">
    <property type="entry name" value="C-type_lectin/matrix_domain"/>
</dbReference>
<keyword evidence="3" id="KW-0964">Secreted</keyword>
<dbReference type="PANTHER" id="PTHR45710:SF35">
    <property type="entry name" value="C-TYPE LECTIN DOMAIN FAMILY 2 MEMBER D"/>
    <property type="match status" value="1"/>
</dbReference>
<dbReference type="CDD" id="cd03593">
    <property type="entry name" value="CLECT_NK_receptors_like"/>
    <property type="match status" value="1"/>
</dbReference>
<dbReference type="PROSITE" id="PS50041">
    <property type="entry name" value="C_TYPE_LECTIN_2"/>
    <property type="match status" value="1"/>
</dbReference>
<dbReference type="Pfam" id="PF00059">
    <property type="entry name" value="Lectin_C"/>
    <property type="match status" value="1"/>
</dbReference>
<dbReference type="InterPro" id="IPR001304">
    <property type="entry name" value="C-type_lectin-like"/>
</dbReference>
<dbReference type="SMART" id="SM00034">
    <property type="entry name" value="CLECT"/>
    <property type="match status" value="1"/>
</dbReference>
<feature type="domain" description="C-type lectin" evidence="5">
    <location>
        <begin position="31"/>
        <end position="179"/>
    </location>
</feature>
<dbReference type="Proteomes" id="UP001652642">
    <property type="component" value="Chromosome 2"/>
</dbReference>
<accession>A0ABM5FCL3</accession>
<dbReference type="InterPro" id="IPR033992">
    <property type="entry name" value="NKR-like_CTLD"/>
</dbReference>
<evidence type="ECO:0000313" key="6">
    <source>
        <dbReference type="Proteomes" id="UP001652642"/>
    </source>
</evidence>
<evidence type="ECO:0000256" key="3">
    <source>
        <dbReference type="ARBA" id="ARBA00022525"/>
    </source>
</evidence>
<keyword evidence="4" id="KW-0430">Lectin</keyword>
<dbReference type="Gene3D" id="3.10.100.10">
    <property type="entry name" value="Mannose-Binding Protein A, subunit A"/>
    <property type="match status" value="1"/>
</dbReference>
<evidence type="ECO:0000256" key="1">
    <source>
        <dbReference type="ARBA" id="ARBA00004401"/>
    </source>
</evidence>
<evidence type="ECO:0000259" key="5">
    <source>
        <dbReference type="PROSITE" id="PS50041"/>
    </source>
</evidence>
<proteinExistence type="predicted"/>
<protein>
    <submittedName>
        <fullName evidence="7">C-type lectin domain family 2 member D-like</fullName>
    </submittedName>
</protein>
<reference evidence="7" key="2">
    <citation type="submission" date="2025-08" db="UniProtKB">
        <authorList>
            <consortium name="RefSeq"/>
        </authorList>
    </citation>
    <scope>IDENTIFICATION</scope>
</reference>
<gene>
    <name evidence="7" type="primary">LOC110091632</name>
</gene>
<sequence>MYTAVSGVFLTKHFGPSCAFSSPCPPLWIMFEGKCYYFSKEGKNWTSSQTFCSSYGASLARITTDEKNISSTWPINVAPWFMYILVNARCFWFITYKCCSTHLSYTGLFWSSKDFIMWLKGKTPYWIGLRRDRDQSWKWINGENATLEVIGNGGDCAYLMDDFKASSSRCNTEHSWICQRPVGAAGPAIEWKTDGAQLSRQRNPVDGIGAH</sequence>
<comment type="subcellular location">
    <subcellularLocation>
        <location evidence="1">Cell membrane</location>
        <topology evidence="1">Single-pass type II membrane protein</topology>
    </subcellularLocation>
    <subcellularLocation>
        <location evidence="2">Secreted</location>
    </subcellularLocation>
</comment>
<organism evidence="6 7">
    <name type="scientific">Pogona vitticeps</name>
    <name type="common">central bearded dragon</name>
    <dbReference type="NCBI Taxonomy" id="103695"/>
    <lineage>
        <taxon>Eukaryota</taxon>
        <taxon>Metazoa</taxon>
        <taxon>Chordata</taxon>
        <taxon>Craniata</taxon>
        <taxon>Vertebrata</taxon>
        <taxon>Euteleostomi</taxon>
        <taxon>Lepidosauria</taxon>
        <taxon>Squamata</taxon>
        <taxon>Bifurcata</taxon>
        <taxon>Unidentata</taxon>
        <taxon>Episquamata</taxon>
        <taxon>Toxicofera</taxon>
        <taxon>Iguania</taxon>
        <taxon>Acrodonta</taxon>
        <taxon>Agamidae</taxon>
        <taxon>Amphibolurinae</taxon>
        <taxon>Pogona</taxon>
    </lineage>
</organism>
<dbReference type="PANTHER" id="PTHR45710">
    <property type="entry name" value="C-TYPE LECTIN DOMAIN-CONTAINING PROTEIN 180"/>
    <property type="match status" value="1"/>
</dbReference>
<evidence type="ECO:0000256" key="2">
    <source>
        <dbReference type="ARBA" id="ARBA00004613"/>
    </source>
</evidence>
<keyword evidence="6" id="KW-1185">Reference proteome</keyword>